<evidence type="ECO:0000256" key="6">
    <source>
        <dbReference type="ARBA" id="ARBA00022777"/>
    </source>
</evidence>
<dbReference type="InterPro" id="IPR000700">
    <property type="entry name" value="PAS-assoc_C"/>
</dbReference>
<feature type="domain" description="PAC" evidence="13">
    <location>
        <begin position="659"/>
        <end position="709"/>
    </location>
</feature>
<dbReference type="SMART" id="SM00086">
    <property type="entry name" value="PAC"/>
    <property type="match status" value="3"/>
</dbReference>
<reference evidence="14 15" key="1">
    <citation type="journal article" date="2017" name="Int. J. Syst. Evol. Microbiol.">
        <title>Ramlibacter monticola sp. nov., isolated from forest soil.</title>
        <authorList>
            <person name="Chaudhary D.K."/>
            <person name="Kim J."/>
        </authorList>
    </citation>
    <scope>NUCLEOTIDE SEQUENCE [LARGE SCALE GENOMIC DNA]</scope>
    <source>
        <strain evidence="14 15">KACC 19175</strain>
    </source>
</reference>
<dbReference type="InterPro" id="IPR036097">
    <property type="entry name" value="HisK_dim/P_sf"/>
</dbReference>
<dbReference type="PROSITE" id="PS50110">
    <property type="entry name" value="RESPONSE_REGULATORY"/>
    <property type="match status" value="1"/>
</dbReference>
<dbReference type="Pfam" id="PF08448">
    <property type="entry name" value="PAS_4"/>
    <property type="match status" value="2"/>
</dbReference>
<dbReference type="CDD" id="cd00082">
    <property type="entry name" value="HisKA"/>
    <property type="match status" value="1"/>
</dbReference>
<dbReference type="AlphaFoldDB" id="A0A937CUB5"/>
<dbReference type="PROSITE" id="PS50113">
    <property type="entry name" value="PAC"/>
    <property type="match status" value="3"/>
</dbReference>
<dbReference type="SMART" id="SM00388">
    <property type="entry name" value="HisKA"/>
    <property type="match status" value="1"/>
</dbReference>
<dbReference type="SMART" id="SM00091">
    <property type="entry name" value="PAS"/>
    <property type="match status" value="3"/>
</dbReference>
<keyword evidence="5" id="KW-0547">Nucleotide-binding</keyword>
<keyword evidence="3 9" id="KW-0597">Phosphoprotein</keyword>
<sequence length="1107" mass="119871">MSRHTPPPALSSEDLSPAQARALARLALETAQASGPDLFAALAQALAVSLELPLVILAAHPEDGRGAMRTLAVHRDGASHPGFLLPARSVPGGPGALRSFHFLPSGVQAHVPPNSMFAREQVDALAALPLVDSDGDPIGVVLALQRTPLQAQDAPFIASMLRIVAARAAAEVERTRTGETLRAVALAVSASRSGSVFDELVRLLATILQVDVAFIARPEPAQPGGMRMLALYCGGQVSQDVPYPLPGTPCATVLGQSFRAYPSGVPALFPEDRELRELGTQGYAGHPLTALDGTPLGVVSVASRRPLTHLDRVKSTLKIFAVRAAAEVERLRAEEAQKLALEDLRQREAQYRAIFESSLDGLFLWDENLRVVDVNRAGETVYGYPRADIIGKSFPRSMPEGYVRQRMDMVRGALAGETTHVETTVLRPDGSTFDADLRIMPFQHRGRPHALAAVRDISERRQRERQLQRSEEQYRSIFNASADALVLRDADFTIVDVNATYEAWTGFTRAEVLGVNRVVANPSELGVTIRRLHERALAGETIRLETQLLHRDGHRRELELRGMPILHGGRPHVLYIGRDITQAKLAEEQYSAMFQASADSLVLRDANFRAVEVNPAYLAMSGYTREEVMATDGVLTQPDPAMQARHRREHALALAGKELRFEVTVTRKDGSRLFAEVRATSMSYRGQPHVLYTTRDITERVCAEQRRAELERQLRQAQKMEAIGQLTGGLAHDFNNILTSVLGYIGMAQERPAAEADAVLARELGQARSAAERARDHVAQLLAFSRPRRGERRLLEPAQVTAEVLKLLRPNLPSSITVEADVALPEESAASPVLADPVQFEQVLLNLCINARDAIGDSGTIRLGIAHAHSAGCCASCGALLEHGRWVVFEVADDGRGMTQEVADRMFEPFFTTKEIGRGTGMGLAMVHGIVHDHGGHVQVTTSPGRGSSFRVLLPGAAEEGVRAPQGPPPAAGGSAAPALGGRVLLVEDEPIVSDFMEDLMRGWGLEVVLERDPLAAARRLATTDESFALLLTDQTMPGMTGLALARHARAQRPGLPVLLYTGNATEIPARELSDSGVSTVLRKPIDAAALRLLLCELVAARASTPA</sequence>
<dbReference type="SUPFAM" id="SSF55781">
    <property type="entry name" value="GAF domain-like"/>
    <property type="match status" value="1"/>
</dbReference>
<dbReference type="InterPro" id="IPR003594">
    <property type="entry name" value="HATPase_dom"/>
</dbReference>
<dbReference type="Proteomes" id="UP000599109">
    <property type="component" value="Unassembled WGS sequence"/>
</dbReference>
<comment type="catalytic activity">
    <reaction evidence="1">
        <text>ATP + protein L-histidine = ADP + protein N-phospho-L-histidine.</text>
        <dbReference type="EC" id="2.7.13.3"/>
    </reaction>
</comment>
<dbReference type="EC" id="2.7.13.3" evidence="2"/>
<keyword evidence="15" id="KW-1185">Reference proteome</keyword>
<dbReference type="Pfam" id="PF00072">
    <property type="entry name" value="Response_reg"/>
    <property type="match status" value="1"/>
</dbReference>
<dbReference type="RefSeq" id="WP_201675144.1">
    <property type="nucleotide sequence ID" value="NZ_JAEQNE010000003.1"/>
</dbReference>
<organism evidence="14 15">
    <name type="scientific">Ramlibacter monticola</name>
    <dbReference type="NCBI Taxonomy" id="1926872"/>
    <lineage>
        <taxon>Bacteria</taxon>
        <taxon>Pseudomonadati</taxon>
        <taxon>Pseudomonadota</taxon>
        <taxon>Betaproteobacteria</taxon>
        <taxon>Burkholderiales</taxon>
        <taxon>Comamonadaceae</taxon>
        <taxon>Ramlibacter</taxon>
    </lineage>
</organism>
<evidence type="ECO:0000256" key="2">
    <source>
        <dbReference type="ARBA" id="ARBA00012438"/>
    </source>
</evidence>
<dbReference type="Gene3D" id="3.30.565.10">
    <property type="entry name" value="Histidine kinase-like ATPase, C-terminal domain"/>
    <property type="match status" value="1"/>
</dbReference>
<dbReference type="Gene3D" id="3.30.450.20">
    <property type="entry name" value="PAS domain"/>
    <property type="match status" value="3"/>
</dbReference>
<dbReference type="InterPro" id="IPR003661">
    <property type="entry name" value="HisK_dim/P_dom"/>
</dbReference>
<name>A0A937CUB5_9BURK</name>
<evidence type="ECO:0000313" key="14">
    <source>
        <dbReference type="EMBL" id="MBL0392523.1"/>
    </source>
</evidence>
<dbReference type="InterPro" id="IPR013656">
    <property type="entry name" value="PAS_4"/>
</dbReference>
<dbReference type="InterPro" id="IPR003018">
    <property type="entry name" value="GAF"/>
</dbReference>
<dbReference type="SUPFAM" id="SSF47384">
    <property type="entry name" value="Homodimeric domain of signal transducing histidine kinase"/>
    <property type="match status" value="1"/>
</dbReference>
<dbReference type="CDD" id="cd00156">
    <property type="entry name" value="REC"/>
    <property type="match status" value="1"/>
</dbReference>
<dbReference type="GO" id="GO:0006355">
    <property type="term" value="P:regulation of DNA-templated transcription"/>
    <property type="evidence" value="ECO:0007669"/>
    <property type="project" value="InterPro"/>
</dbReference>
<dbReference type="InterPro" id="IPR000014">
    <property type="entry name" value="PAS"/>
</dbReference>
<dbReference type="InterPro" id="IPR035965">
    <property type="entry name" value="PAS-like_dom_sf"/>
</dbReference>
<dbReference type="PROSITE" id="PS50109">
    <property type="entry name" value="HIS_KIN"/>
    <property type="match status" value="1"/>
</dbReference>
<dbReference type="Pfam" id="PF02518">
    <property type="entry name" value="HATPase_c"/>
    <property type="match status" value="1"/>
</dbReference>
<keyword evidence="7" id="KW-0067">ATP-binding</keyword>
<feature type="domain" description="PAC" evidence="13">
    <location>
        <begin position="419"/>
        <end position="469"/>
    </location>
</feature>
<dbReference type="EMBL" id="JAEQNE010000003">
    <property type="protein sequence ID" value="MBL0392523.1"/>
    <property type="molecule type" value="Genomic_DNA"/>
</dbReference>
<feature type="domain" description="PAS" evidence="12">
    <location>
        <begin position="586"/>
        <end position="657"/>
    </location>
</feature>
<evidence type="ECO:0000259" key="13">
    <source>
        <dbReference type="PROSITE" id="PS50113"/>
    </source>
</evidence>
<evidence type="ECO:0000259" key="10">
    <source>
        <dbReference type="PROSITE" id="PS50109"/>
    </source>
</evidence>
<feature type="modified residue" description="4-aspartylphosphate" evidence="9">
    <location>
        <position position="1034"/>
    </location>
</feature>
<evidence type="ECO:0000313" key="15">
    <source>
        <dbReference type="Proteomes" id="UP000599109"/>
    </source>
</evidence>
<evidence type="ECO:0000256" key="7">
    <source>
        <dbReference type="ARBA" id="ARBA00022840"/>
    </source>
</evidence>
<dbReference type="InterPro" id="IPR005467">
    <property type="entry name" value="His_kinase_dom"/>
</dbReference>
<evidence type="ECO:0000256" key="8">
    <source>
        <dbReference type="ARBA" id="ARBA00023012"/>
    </source>
</evidence>
<feature type="domain" description="Histidine kinase" evidence="10">
    <location>
        <begin position="729"/>
        <end position="958"/>
    </location>
</feature>
<dbReference type="InterPro" id="IPR011006">
    <property type="entry name" value="CheY-like_superfamily"/>
</dbReference>
<dbReference type="SUPFAM" id="SSF55874">
    <property type="entry name" value="ATPase domain of HSP90 chaperone/DNA topoisomerase II/histidine kinase"/>
    <property type="match status" value="1"/>
</dbReference>
<dbReference type="PRINTS" id="PR00344">
    <property type="entry name" value="BCTRLSENSOR"/>
</dbReference>
<protein>
    <recommendedName>
        <fullName evidence="2">histidine kinase</fullName>
        <ecNumber evidence="2">2.7.13.3</ecNumber>
    </recommendedName>
</protein>
<dbReference type="GO" id="GO:0005524">
    <property type="term" value="F:ATP binding"/>
    <property type="evidence" value="ECO:0007669"/>
    <property type="project" value="UniProtKB-KW"/>
</dbReference>
<dbReference type="Gene3D" id="3.40.50.2300">
    <property type="match status" value="1"/>
</dbReference>
<dbReference type="Gene3D" id="3.30.450.40">
    <property type="match status" value="1"/>
</dbReference>
<accession>A0A937CUB5</accession>
<dbReference type="InterPro" id="IPR001789">
    <property type="entry name" value="Sig_transdc_resp-reg_receiver"/>
</dbReference>
<dbReference type="NCBIfam" id="TIGR00229">
    <property type="entry name" value="sensory_box"/>
    <property type="match status" value="3"/>
</dbReference>
<dbReference type="SUPFAM" id="SSF52172">
    <property type="entry name" value="CheY-like"/>
    <property type="match status" value="1"/>
</dbReference>
<dbReference type="SUPFAM" id="SSF55785">
    <property type="entry name" value="PYP-like sensor domain (PAS domain)"/>
    <property type="match status" value="3"/>
</dbReference>
<evidence type="ECO:0000256" key="9">
    <source>
        <dbReference type="PROSITE-ProRule" id="PRU00169"/>
    </source>
</evidence>
<feature type="domain" description="PAS" evidence="12">
    <location>
        <begin position="470"/>
        <end position="540"/>
    </location>
</feature>
<dbReference type="InterPro" id="IPR036890">
    <property type="entry name" value="HATPase_C_sf"/>
</dbReference>
<gene>
    <name evidence="14" type="ORF">JJ685_15390</name>
</gene>
<evidence type="ECO:0000259" key="12">
    <source>
        <dbReference type="PROSITE" id="PS50112"/>
    </source>
</evidence>
<proteinExistence type="predicted"/>
<dbReference type="InterPro" id="IPR013767">
    <property type="entry name" value="PAS_fold"/>
</dbReference>
<dbReference type="InterPro" id="IPR001610">
    <property type="entry name" value="PAC"/>
</dbReference>
<feature type="domain" description="Response regulatory" evidence="11">
    <location>
        <begin position="983"/>
        <end position="1099"/>
    </location>
</feature>
<dbReference type="Pfam" id="PF00989">
    <property type="entry name" value="PAS"/>
    <property type="match status" value="1"/>
</dbReference>
<dbReference type="Pfam" id="PF01590">
    <property type="entry name" value="GAF"/>
    <property type="match status" value="1"/>
</dbReference>
<dbReference type="InterPro" id="IPR029016">
    <property type="entry name" value="GAF-like_dom_sf"/>
</dbReference>
<evidence type="ECO:0000256" key="1">
    <source>
        <dbReference type="ARBA" id="ARBA00000085"/>
    </source>
</evidence>
<dbReference type="PANTHER" id="PTHR43065">
    <property type="entry name" value="SENSOR HISTIDINE KINASE"/>
    <property type="match status" value="1"/>
</dbReference>
<dbReference type="InterPro" id="IPR004358">
    <property type="entry name" value="Sig_transdc_His_kin-like_C"/>
</dbReference>
<keyword evidence="4" id="KW-0808">Transferase</keyword>
<keyword evidence="8" id="KW-0902">Two-component regulatory system</keyword>
<feature type="domain" description="PAS" evidence="12">
    <location>
        <begin position="347"/>
        <end position="417"/>
    </location>
</feature>
<evidence type="ECO:0000256" key="5">
    <source>
        <dbReference type="ARBA" id="ARBA00022741"/>
    </source>
</evidence>
<evidence type="ECO:0000256" key="4">
    <source>
        <dbReference type="ARBA" id="ARBA00022679"/>
    </source>
</evidence>
<feature type="domain" description="PAC" evidence="13">
    <location>
        <begin position="542"/>
        <end position="592"/>
    </location>
</feature>
<dbReference type="GO" id="GO:0000155">
    <property type="term" value="F:phosphorelay sensor kinase activity"/>
    <property type="evidence" value="ECO:0007669"/>
    <property type="project" value="InterPro"/>
</dbReference>
<dbReference type="CDD" id="cd00130">
    <property type="entry name" value="PAS"/>
    <property type="match status" value="3"/>
</dbReference>
<dbReference type="Pfam" id="PF00512">
    <property type="entry name" value="HisKA"/>
    <property type="match status" value="1"/>
</dbReference>
<dbReference type="PANTHER" id="PTHR43065:SF46">
    <property type="entry name" value="C4-DICARBOXYLATE TRANSPORT SENSOR PROTEIN DCTB"/>
    <property type="match status" value="1"/>
</dbReference>
<dbReference type="SMART" id="SM00448">
    <property type="entry name" value="REC"/>
    <property type="match status" value="1"/>
</dbReference>
<dbReference type="SMART" id="SM00387">
    <property type="entry name" value="HATPase_c"/>
    <property type="match status" value="1"/>
</dbReference>
<dbReference type="PROSITE" id="PS50112">
    <property type="entry name" value="PAS"/>
    <property type="match status" value="3"/>
</dbReference>
<evidence type="ECO:0000259" key="11">
    <source>
        <dbReference type="PROSITE" id="PS50110"/>
    </source>
</evidence>
<comment type="caution">
    <text evidence="14">The sequence shown here is derived from an EMBL/GenBank/DDBJ whole genome shotgun (WGS) entry which is preliminary data.</text>
</comment>
<dbReference type="Gene3D" id="1.10.287.130">
    <property type="match status" value="1"/>
</dbReference>
<evidence type="ECO:0000256" key="3">
    <source>
        <dbReference type="ARBA" id="ARBA00022553"/>
    </source>
</evidence>
<keyword evidence="6" id="KW-0418">Kinase</keyword>